<comment type="caution">
    <text evidence="1">The sequence shown here is derived from an EMBL/GenBank/DDBJ whole genome shotgun (WGS) entry which is preliminary data.</text>
</comment>
<accession>A0AAV0JRS0</accession>
<dbReference type="Proteomes" id="UP001154282">
    <property type="component" value="Unassembled WGS sequence"/>
</dbReference>
<evidence type="ECO:0000313" key="2">
    <source>
        <dbReference type="Proteomes" id="UP001154282"/>
    </source>
</evidence>
<protein>
    <submittedName>
        <fullName evidence="1">Uncharacterized protein</fullName>
    </submittedName>
</protein>
<proteinExistence type="predicted"/>
<keyword evidence="2" id="KW-1185">Reference proteome</keyword>
<dbReference type="EMBL" id="CAMGYJ010000005">
    <property type="protein sequence ID" value="CAI0412471.1"/>
    <property type="molecule type" value="Genomic_DNA"/>
</dbReference>
<dbReference type="AlphaFoldDB" id="A0AAV0JRS0"/>
<organism evidence="1 2">
    <name type="scientific">Linum tenue</name>
    <dbReference type="NCBI Taxonomy" id="586396"/>
    <lineage>
        <taxon>Eukaryota</taxon>
        <taxon>Viridiplantae</taxon>
        <taxon>Streptophyta</taxon>
        <taxon>Embryophyta</taxon>
        <taxon>Tracheophyta</taxon>
        <taxon>Spermatophyta</taxon>
        <taxon>Magnoliopsida</taxon>
        <taxon>eudicotyledons</taxon>
        <taxon>Gunneridae</taxon>
        <taxon>Pentapetalae</taxon>
        <taxon>rosids</taxon>
        <taxon>fabids</taxon>
        <taxon>Malpighiales</taxon>
        <taxon>Linaceae</taxon>
        <taxon>Linum</taxon>
    </lineage>
</organism>
<sequence length="58" mass="6258">MCEVSGSNPATPLGVPGGTMSAGDEVSSLYRMLGLEMLLMQVLPRFSRQRCHKSGMWG</sequence>
<reference evidence="1" key="1">
    <citation type="submission" date="2022-08" db="EMBL/GenBank/DDBJ databases">
        <authorList>
            <person name="Gutierrez-Valencia J."/>
        </authorList>
    </citation>
    <scope>NUCLEOTIDE SEQUENCE</scope>
</reference>
<gene>
    <name evidence="1" type="ORF">LITE_LOCUS15559</name>
</gene>
<evidence type="ECO:0000313" key="1">
    <source>
        <dbReference type="EMBL" id="CAI0412471.1"/>
    </source>
</evidence>
<name>A0AAV0JRS0_9ROSI</name>